<feature type="region of interest" description="Disordered" evidence="1">
    <location>
        <begin position="425"/>
        <end position="451"/>
    </location>
</feature>
<evidence type="ECO:0000313" key="3">
    <source>
        <dbReference type="Proteomes" id="UP000186817"/>
    </source>
</evidence>
<dbReference type="EMBL" id="LSRX01001240">
    <property type="protein sequence ID" value="OLP81907.1"/>
    <property type="molecule type" value="Genomic_DNA"/>
</dbReference>
<feature type="compositionally biased region" description="Polar residues" evidence="1">
    <location>
        <begin position="299"/>
        <end position="312"/>
    </location>
</feature>
<comment type="caution">
    <text evidence="2">The sequence shown here is derived from an EMBL/GenBank/DDBJ whole genome shotgun (WGS) entry which is preliminary data.</text>
</comment>
<reference evidence="2 3" key="1">
    <citation type="submission" date="2016-02" db="EMBL/GenBank/DDBJ databases">
        <title>Genome analysis of coral dinoflagellate symbionts highlights evolutionary adaptations to a symbiotic lifestyle.</title>
        <authorList>
            <person name="Aranda M."/>
            <person name="Li Y."/>
            <person name="Liew Y.J."/>
            <person name="Baumgarten S."/>
            <person name="Simakov O."/>
            <person name="Wilson M."/>
            <person name="Piel J."/>
            <person name="Ashoor H."/>
            <person name="Bougouffa S."/>
            <person name="Bajic V.B."/>
            <person name="Ryu T."/>
            <person name="Ravasi T."/>
            <person name="Bayer T."/>
            <person name="Micklem G."/>
            <person name="Kim H."/>
            <person name="Bhak J."/>
            <person name="Lajeunesse T.C."/>
            <person name="Voolstra C.R."/>
        </authorList>
    </citation>
    <scope>NUCLEOTIDE SEQUENCE [LARGE SCALE GENOMIC DNA]</scope>
    <source>
        <strain evidence="2 3">CCMP2467</strain>
    </source>
</reference>
<protein>
    <submittedName>
        <fullName evidence="2">Uncharacterized protein</fullName>
    </submittedName>
</protein>
<keyword evidence="3" id="KW-1185">Reference proteome</keyword>
<evidence type="ECO:0000313" key="2">
    <source>
        <dbReference type="EMBL" id="OLP81907.1"/>
    </source>
</evidence>
<evidence type="ECO:0000256" key="1">
    <source>
        <dbReference type="SAM" id="MobiDB-lite"/>
    </source>
</evidence>
<dbReference type="AlphaFoldDB" id="A0A1Q9CGB6"/>
<dbReference type="Proteomes" id="UP000186817">
    <property type="component" value="Unassembled WGS sequence"/>
</dbReference>
<proteinExistence type="predicted"/>
<dbReference type="OrthoDB" id="10558529at2759"/>
<sequence>MEQRRCGGRCQAVASAARRPRTSSLRQTDHDTVLSPSNLRCLTAEFEIPADHDDVLQTGVQKSRMVRTLLALSCRTRRPVVPDSSQVSYEPLRSFVCSALQIPELTVGYQHWALACSGYASLLELSAVAELSEGTGPEVEIPQILADVRVRQPHKACYPGTVRASGHATGGAALVHAREAKELRHSARCKLVVLALELGGRWSNEAASFVRLLARSRARAVPAAIRGPSIAAFAFGPPCSPLQPLAPLPPAFFPCPCRDVPLLGDVLADSALEQPLASRVPRATWFVVGPGHGFALAQANTGQKAKPSSSGQRWRRLTGGRKARDGEVIGRWQDWAYGEPEAWARESNKAQNACARERRVVLRCYPHADGSEGDGRRWNGEAGRFVHHMVAKSLAVGWSPLVGHAWVILGYLGWRAAGRREHGTGQAWRVSRMSRPVSDGSSSQNSGSRST</sequence>
<organism evidence="2 3">
    <name type="scientific">Symbiodinium microadriaticum</name>
    <name type="common">Dinoflagellate</name>
    <name type="synonym">Zooxanthella microadriatica</name>
    <dbReference type="NCBI Taxonomy" id="2951"/>
    <lineage>
        <taxon>Eukaryota</taxon>
        <taxon>Sar</taxon>
        <taxon>Alveolata</taxon>
        <taxon>Dinophyceae</taxon>
        <taxon>Suessiales</taxon>
        <taxon>Symbiodiniaceae</taxon>
        <taxon>Symbiodinium</taxon>
    </lineage>
</organism>
<feature type="compositionally biased region" description="Low complexity" evidence="1">
    <location>
        <begin position="438"/>
        <end position="451"/>
    </location>
</feature>
<accession>A0A1Q9CGB6</accession>
<feature type="region of interest" description="Disordered" evidence="1">
    <location>
        <begin position="299"/>
        <end position="320"/>
    </location>
</feature>
<name>A0A1Q9CGB6_SYMMI</name>
<gene>
    <name evidence="2" type="ORF">AK812_SmicGene37505</name>
</gene>